<proteinExistence type="predicted"/>
<evidence type="ECO:0000256" key="5">
    <source>
        <dbReference type="PIRNR" id="PIRNR000898"/>
    </source>
</evidence>
<dbReference type="SUPFAM" id="SSF56300">
    <property type="entry name" value="Metallo-dependent phosphatases"/>
    <property type="match status" value="1"/>
</dbReference>
<feature type="domain" description="Calcineurin-like phosphoesterase" evidence="7">
    <location>
        <begin position="34"/>
        <end position="237"/>
    </location>
</feature>
<dbReference type="InterPro" id="IPR029052">
    <property type="entry name" value="Metallo-depent_PP-like"/>
</dbReference>
<feature type="binding site" evidence="6">
    <location>
        <position position="111"/>
    </location>
    <ligand>
        <name>Fe cation</name>
        <dbReference type="ChEBI" id="CHEBI:24875"/>
        <label>2</label>
    </ligand>
</feature>
<feature type="binding site" evidence="6">
    <location>
        <position position="73"/>
    </location>
    <ligand>
        <name>Fe cation</name>
        <dbReference type="ChEBI" id="CHEBI:24875"/>
        <label>1</label>
    </ligand>
</feature>
<dbReference type="PIRSF" id="PIRSF000898">
    <property type="entry name" value="Acid_Ptase_5"/>
    <property type="match status" value="1"/>
</dbReference>
<accession>A0A917N4B6</accession>
<evidence type="ECO:0000259" key="7">
    <source>
        <dbReference type="Pfam" id="PF00149"/>
    </source>
</evidence>
<sequence length="306" mass="34575">MIAPLEVLAESGVTHLESEDLSTTVIADAAYGLHFLAIGDWGRNGEYLQLEVAKQMGQWAASHPNNFVISVGDNFYPKGVVSEHDPLLNFSFENVYTAHSLQCDWYPILGNHDYGSDPDAQIRYSKVSRRWNMPARYYSKEVSLGTGNDKVLFVFIDTQPIIYEMKEQEPEKQMEWMRQTLKQASANVKWKVVVGHHPHYTVGPRIKNYDTLAIRKALAPVFEECKVDVYLAGHDHSLQHLKPEGQTHLFISGAGSELTPVTSGVNYSRFEASENGYMYFSVNAKQLNMKAVNYKGSVLYETTLTK</sequence>
<reference evidence="8" key="1">
    <citation type="journal article" date="2014" name="Int. J. Syst. Evol. Microbiol.">
        <title>Complete genome sequence of Corynebacterium casei LMG S-19264T (=DSM 44701T), isolated from a smear-ripened cheese.</title>
        <authorList>
            <consortium name="US DOE Joint Genome Institute (JGI-PGF)"/>
            <person name="Walter F."/>
            <person name="Albersmeier A."/>
            <person name="Kalinowski J."/>
            <person name="Ruckert C."/>
        </authorList>
    </citation>
    <scope>NUCLEOTIDE SEQUENCE</scope>
    <source>
        <strain evidence="8">CCM 8711</strain>
    </source>
</reference>
<dbReference type="InterPro" id="IPR024927">
    <property type="entry name" value="Acid_PPase"/>
</dbReference>
<feature type="binding site" evidence="6">
    <location>
        <position position="73"/>
    </location>
    <ligand>
        <name>Fe cation</name>
        <dbReference type="ChEBI" id="CHEBI:24875"/>
        <label>2</label>
    </ligand>
</feature>
<evidence type="ECO:0000256" key="6">
    <source>
        <dbReference type="PIRSR" id="PIRSR000898-1"/>
    </source>
</evidence>
<evidence type="ECO:0000313" key="9">
    <source>
        <dbReference type="Proteomes" id="UP000662074"/>
    </source>
</evidence>
<dbReference type="PANTHER" id="PTHR10161">
    <property type="entry name" value="TARTRATE-RESISTANT ACID PHOSPHATASE TYPE 5"/>
    <property type="match status" value="1"/>
</dbReference>
<dbReference type="Gene3D" id="3.60.21.10">
    <property type="match status" value="1"/>
</dbReference>
<gene>
    <name evidence="8" type="ORF">GCM10011425_31340</name>
</gene>
<comment type="catalytic activity">
    <reaction evidence="1 5">
        <text>a phosphate monoester + H2O = an alcohol + phosphate</text>
        <dbReference type="Rhea" id="RHEA:15017"/>
        <dbReference type="ChEBI" id="CHEBI:15377"/>
        <dbReference type="ChEBI" id="CHEBI:30879"/>
        <dbReference type="ChEBI" id="CHEBI:43474"/>
        <dbReference type="ChEBI" id="CHEBI:67140"/>
        <dbReference type="EC" id="3.1.3.2"/>
    </reaction>
</comment>
<name>A0A917N4B6_9SPHI</name>
<feature type="binding site" evidence="6">
    <location>
        <position position="236"/>
    </location>
    <ligand>
        <name>Fe cation</name>
        <dbReference type="ChEBI" id="CHEBI:24875"/>
        <label>1</label>
    </ligand>
</feature>
<dbReference type="EMBL" id="BMDO01000009">
    <property type="protein sequence ID" value="GGI51922.1"/>
    <property type="molecule type" value="Genomic_DNA"/>
</dbReference>
<evidence type="ECO:0000313" key="8">
    <source>
        <dbReference type="EMBL" id="GGI51922.1"/>
    </source>
</evidence>
<dbReference type="CDD" id="cd07378">
    <property type="entry name" value="MPP_ACP5"/>
    <property type="match status" value="1"/>
</dbReference>
<comment type="caution">
    <text evidence="8">The sequence shown here is derived from an EMBL/GenBank/DDBJ whole genome shotgun (WGS) entry which is preliminary data.</text>
</comment>
<dbReference type="Proteomes" id="UP000662074">
    <property type="component" value="Unassembled WGS sequence"/>
</dbReference>
<keyword evidence="4 5" id="KW-0378">Hydrolase</keyword>
<keyword evidence="6" id="KW-0479">Metal-binding</keyword>
<dbReference type="InterPro" id="IPR004843">
    <property type="entry name" value="Calcineurin-like_PHP"/>
</dbReference>
<feature type="binding site" evidence="6">
    <location>
        <position position="76"/>
    </location>
    <ligand>
        <name>Fe cation</name>
        <dbReference type="ChEBI" id="CHEBI:24875"/>
        <label>1</label>
    </ligand>
</feature>
<keyword evidence="5 6" id="KW-0408">Iron</keyword>
<evidence type="ECO:0000256" key="4">
    <source>
        <dbReference type="ARBA" id="ARBA00022801"/>
    </source>
</evidence>
<protein>
    <recommendedName>
        <fullName evidence="2 5">acid phosphatase</fullName>
        <ecNumber evidence="2 5">3.1.3.2</ecNumber>
    </recommendedName>
</protein>
<evidence type="ECO:0000256" key="2">
    <source>
        <dbReference type="ARBA" id="ARBA00012646"/>
    </source>
</evidence>
<dbReference type="InterPro" id="IPR051558">
    <property type="entry name" value="Metallophosphoesterase_PAP"/>
</dbReference>
<feature type="binding site" evidence="6">
    <location>
        <position position="196"/>
    </location>
    <ligand>
        <name>Fe cation</name>
        <dbReference type="ChEBI" id="CHEBI:24875"/>
        <label>2</label>
    </ligand>
</feature>
<evidence type="ECO:0000256" key="3">
    <source>
        <dbReference type="ARBA" id="ARBA00022729"/>
    </source>
</evidence>
<evidence type="ECO:0000256" key="1">
    <source>
        <dbReference type="ARBA" id="ARBA00000032"/>
    </source>
</evidence>
<reference evidence="8" key="2">
    <citation type="submission" date="2020-09" db="EMBL/GenBank/DDBJ databases">
        <authorList>
            <person name="Sun Q."/>
            <person name="Sedlacek I."/>
        </authorList>
    </citation>
    <scope>NUCLEOTIDE SEQUENCE</scope>
    <source>
        <strain evidence="8">CCM 8711</strain>
    </source>
</reference>
<comment type="cofactor">
    <cofactor evidence="6">
        <name>Fe cation</name>
        <dbReference type="ChEBI" id="CHEBI:24875"/>
    </cofactor>
    <text evidence="6">Binds 2 iron ions per subunit.</text>
</comment>
<keyword evidence="3" id="KW-0732">Signal</keyword>
<dbReference type="AlphaFoldDB" id="A0A917N4B6"/>
<dbReference type="Pfam" id="PF00149">
    <property type="entry name" value="Metallophos"/>
    <property type="match status" value="1"/>
</dbReference>
<feature type="binding site" evidence="6">
    <location>
        <position position="40"/>
    </location>
    <ligand>
        <name>Fe cation</name>
        <dbReference type="ChEBI" id="CHEBI:24875"/>
        <label>1</label>
    </ligand>
</feature>
<organism evidence="8 9">
    <name type="scientific">Mucilaginibacter galii</name>
    <dbReference type="NCBI Taxonomy" id="2005073"/>
    <lineage>
        <taxon>Bacteria</taxon>
        <taxon>Pseudomonadati</taxon>
        <taxon>Bacteroidota</taxon>
        <taxon>Sphingobacteriia</taxon>
        <taxon>Sphingobacteriales</taxon>
        <taxon>Sphingobacteriaceae</taxon>
        <taxon>Mucilaginibacter</taxon>
    </lineage>
</organism>
<dbReference type="GO" id="GO:0003993">
    <property type="term" value="F:acid phosphatase activity"/>
    <property type="evidence" value="ECO:0007669"/>
    <property type="project" value="UniProtKB-UniRule"/>
</dbReference>
<feature type="binding site" evidence="6">
    <location>
        <position position="234"/>
    </location>
    <ligand>
        <name>Fe cation</name>
        <dbReference type="ChEBI" id="CHEBI:24875"/>
        <label>2</label>
    </ligand>
</feature>
<dbReference type="GO" id="GO:0046872">
    <property type="term" value="F:metal ion binding"/>
    <property type="evidence" value="ECO:0007669"/>
    <property type="project" value="UniProtKB-KW"/>
</dbReference>
<keyword evidence="9" id="KW-1185">Reference proteome</keyword>
<dbReference type="EC" id="3.1.3.2" evidence="2 5"/>
<dbReference type="PANTHER" id="PTHR10161:SF14">
    <property type="entry name" value="TARTRATE-RESISTANT ACID PHOSPHATASE TYPE 5"/>
    <property type="match status" value="1"/>
</dbReference>